<dbReference type="InterPro" id="IPR020846">
    <property type="entry name" value="MFS_dom"/>
</dbReference>
<dbReference type="CDD" id="cd06173">
    <property type="entry name" value="MFS_MefA_like"/>
    <property type="match status" value="1"/>
</dbReference>
<dbReference type="OrthoDB" id="145388at2"/>
<dbReference type="PANTHER" id="PTHR23513:SF6">
    <property type="entry name" value="MAJOR FACILITATOR SUPERFAMILY ASSOCIATED DOMAIN-CONTAINING PROTEIN"/>
    <property type="match status" value="1"/>
</dbReference>
<evidence type="ECO:0000256" key="6">
    <source>
        <dbReference type="ARBA" id="ARBA00023136"/>
    </source>
</evidence>
<dbReference type="PANTHER" id="PTHR23513">
    <property type="entry name" value="INTEGRAL MEMBRANE EFFLUX PROTEIN-RELATED"/>
    <property type="match status" value="1"/>
</dbReference>
<dbReference type="InterPro" id="IPR010290">
    <property type="entry name" value="TM_effector"/>
</dbReference>
<gene>
    <name evidence="9" type="ORF">AWB69_01158</name>
</gene>
<dbReference type="RefSeq" id="WP_062083086.1">
    <property type="nucleotide sequence ID" value="NZ_FCOK02000005.1"/>
</dbReference>
<evidence type="ECO:0000256" key="7">
    <source>
        <dbReference type="SAM" id="Phobius"/>
    </source>
</evidence>
<evidence type="ECO:0000313" key="9">
    <source>
        <dbReference type="EMBL" id="SAL19189.1"/>
    </source>
</evidence>
<feature type="transmembrane region" description="Helical" evidence="7">
    <location>
        <begin position="289"/>
        <end position="307"/>
    </location>
</feature>
<evidence type="ECO:0000256" key="1">
    <source>
        <dbReference type="ARBA" id="ARBA00004651"/>
    </source>
</evidence>
<comment type="subcellular location">
    <subcellularLocation>
        <location evidence="1">Cell membrane</location>
        <topology evidence="1">Multi-pass membrane protein</topology>
    </subcellularLocation>
</comment>
<dbReference type="SUPFAM" id="SSF103473">
    <property type="entry name" value="MFS general substrate transporter"/>
    <property type="match status" value="1"/>
</dbReference>
<feature type="transmembrane region" description="Helical" evidence="7">
    <location>
        <begin position="94"/>
        <end position="127"/>
    </location>
</feature>
<keyword evidence="4 7" id="KW-0812">Transmembrane</keyword>
<dbReference type="GO" id="GO:0022857">
    <property type="term" value="F:transmembrane transporter activity"/>
    <property type="evidence" value="ECO:0007669"/>
    <property type="project" value="InterPro"/>
</dbReference>
<dbReference type="Pfam" id="PF05977">
    <property type="entry name" value="MFS_3"/>
    <property type="match status" value="1"/>
</dbReference>
<proteinExistence type="predicted"/>
<evidence type="ECO:0000256" key="5">
    <source>
        <dbReference type="ARBA" id="ARBA00022989"/>
    </source>
</evidence>
<reference evidence="9 10" key="1">
    <citation type="submission" date="2016-01" db="EMBL/GenBank/DDBJ databases">
        <authorList>
            <person name="Oliw E.H."/>
        </authorList>
    </citation>
    <scope>NUCLEOTIDE SEQUENCE [LARGE SCALE GENOMIC DNA]</scope>
    <source>
        <strain evidence="9">LMG 27134</strain>
    </source>
</reference>
<feature type="transmembrane region" description="Helical" evidence="7">
    <location>
        <begin position="313"/>
        <end position="332"/>
    </location>
</feature>
<evidence type="ECO:0000259" key="8">
    <source>
        <dbReference type="PROSITE" id="PS50850"/>
    </source>
</evidence>
<feature type="transmembrane region" description="Helical" evidence="7">
    <location>
        <begin position="226"/>
        <end position="249"/>
    </location>
</feature>
<keyword evidence="3" id="KW-1003">Cell membrane</keyword>
<dbReference type="AlphaFoldDB" id="A0A158FIN8"/>
<evidence type="ECO:0000256" key="2">
    <source>
        <dbReference type="ARBA" id="ARBA00022448"/>
    </source>
</evidence>
<keyword evidence="5 7" id="KW-1133">Transmembrane helix</keyword>
<feature type="transmembrane region" description="Helical" evidence="7">
    <location>
        <begin position="377"/>
        <end position="398"/>
    </location>
</feature>
<feature type="transmembrane region" description="Helical" evidence="7">
    <location>
        <begin position="352"/>
        <end position="371"/>
    </location>
</feature>
<dbReference type="InterPro" id="IPR036259">
    <property type="entry name" value="MFS_trans_sf"/>
</dbReference>
<dbReference type="PROSITE" id="PS50850">
    <property type="entry name" value="MFS"/>
    <property type="match status" value="1"/>
</dbReference>
<evidence type="ECO:0000256" key="4">
    <source>
        <dbReference type="ARBA" id="ARBA00022692"/>
    </source>
</evidence>
<evidence type="ECO:0000313" key="10">
    <source>
        <dbReference type="Proteomes" id="UP000054683"/>
    </source>
</evidence>
<keyword evidence="6 7" id="KW-0472">Membrane</keyword>
<dbReference type="Gene3D" id="1.20.1250.20">
    <property type="entry name" value="MFS general substrate transporter like domains"/>
    <property type="match status" value="1"/>
</dbReference>
<dbReference type="EMBL" id="FCOK02000005">
    <property type="protein sequence ID" value="SAL19189.1"/>
    <property type="molecule type" value="Genomic_DNA"/>
</dbReference>
<sequence>MHPPPNQRISLPPAFHRLAWSNLLAQSAEQISLAAAPLVAVFLLGASAAQTGLLQTAQTLPFLLLSLPMGVYADRHSRRGLMASAEAVRVLAMITILALIGAHLLTLPLLAVCGFIGAAGTVAYSVAAPSLVPSLVPRAALPAANGRIELARSVAYSAGPAIGGVIVGSVGAGWAYALATMLSALAVALLCALPISAHPPRTGRHFLAEVREGAAFVFRGPLLRPILLTAVFFNLGYFVLQAVYVAYAARHLHMSSWVIGMSLAAYGAGMVAGALAGPEVSRRISFGRTLVIGPLCGFLASVLMSATLFSPDVWMACVSFFLLGAGPVLWTIGSTTLRQAITPHAMLGRVSAIMSTATYGARPVGALLGAALATQTGVGACLLMSSVAFAIQLGVIVLSPVTQLTALPEGAAS</sequence>
<evidence type="ECO:0000256" key="3">
    <source>
        <dbReference type="ARBA" id="ARBA00022475"/>
    </source>
</evidence>
<dbReference type="Proteomes" id="UP000054683">
    <property type="component" value="Unassembled WGS sequence"/>
</dbReference>
<accession>A0A158FIN8</accession>
<organism evidence="9 10">
    <name type="scientific">Caballeronia udeis</name>
    <dbReference type="NCBI Taxonomy" id="1232866"/>
    <lineage>
        <taxon>Bacteria</taxon>
        <taxon>Pseudomonadati</taxon>
        <taxon>Pseudomonadota</taxon>
        <taxon>Betaproteobacteria</taxon>
        <taxon>Burkholderiales</taxon>
        <taxon>Burkholderiaceae</taxon>
        <taxon>Caballeronia</taxon>
    </lineage>
</organism>
<keyword evidence="2" id="KW-0813">Transport</keyword>
<feature type="domain" description="Major facilitator superfamily (MFS) profile" evidence="8">
    <location>
        <begin position="1"/>
        <end position="403"/>
    </location>
</feature>
<name>A0A158FIN8_9BURK</name>
<feature type="transmembrane region" description="Helical" evidence="7">
    <location>
        <begin position="255"/>
        <end position="277"/>
    </location>
</feature>
<dbReference type="GO" id="GO:0005886">
    <property type="term" value="C:plasma membrane"/>
    <property type="evidence" value="ECO:0007669"/>
    <property type="project" value="UniProtKB-SubCell"/>
</dbReference>
<protein>
    <submittedName>
        <fullName evidence="9">Transporter</fullName>
    </submittedName>
</protein>